<dbReference type="GO" id="GO:0006398">
    <property type="term" value="P:mRNA 3'-end processing by stem-loop binding and cleavage"/>
    <property type="evidence" value="ECO:0007669"/>
    <property type="project" value="TreeGrafter"/>
</dbReference>
<dbReference type="OrthoDB" id="10002367at2759"/>
<dbReference type="InterPro" id="IPR010920">
    <property type="entry name" value="LSM_dom_sf"/>
</dbReference>
<keyword evidence="4" id="KW-1185">Reference proteome</keyword>
<feature type="compositionally biased region" description="Polar residues" evidence="2">
    <location>
        <begin position="283"/>
        <end position="339"/>
    </location>
</feature>
<dbReference type="PANTHER" id="PTHR21415">
    <property type="entry name" value="U7 SNRNA-ASSOCIATED SM-LIKE PROTEIN LSM11"/>
    <property type="match status" value="1"/>
</dbReference>
<organism evidence="3 4">
    <name type="scientific">Magallana gigas</name>
    <name type="common">Pacific oyster</name>
    <name type="synonym">Crassostrea gigas</name>
    <dbReference type="NCBI Taxonomy" id="29159"/>
    <lineage>
        <taxon>Eukaryota</taxon>
        <taxon>Metazoa</taxon>
        <taxon>Spiralia</taxon>
        <taxon>Lophotrochozoa</taxon>
        <taxon>Mollusca</taxon>
        <taxon>Bivalvia</taxon>
        <taxon>Autobranchia</taxon>
        <taxon>Pteriomorphia</taxon>
        <taxon>Ostreida</taxon>
        <taxon>Ostreoidea</taxon>
        <taxon>Ostreidae</taxon>
        <taxon>Magallana</taxon>
    </lineage>
</organism>
<dbReference type="GO" id="GO:0071209">
    <property type="term" value="F:U7 snRNA binding"/>
    <property type="evidence" value="ECO:0007669"/>
    <property type="project" value="InterPro"/>
</dbReference>
<dbReference type="PANTHER" id="PTHR21415:SF1">
    <property type="entry name" value="U7 SNRNA-ASSOCIATED SM-LIKE PROTEIN LSM11"/>
    <property type="match status" value="1"/>
</dbReference>
<protein>
    <recommendedName>
        <fullName evidence="5">LSM domain-containing protein</fullName>
    </recommendedName>
</protein>
<keyword evidence="1" id="KW-0175">Coiled coil</keyword>
<feature type="region of interest" description="Disordered" evidence="2">
    <location>
        <begin position="283"/>
        <end position="372"/>
    </location>
</feature>
<dbReference type="Gene3D" id="2.30.30.100">
    <property type="match status" value="1"/>
</dbReference>
<reference evidence="3" key="1">
    <citation type="submission" date="2022-08" db="UniProtKB">
        <authorList>
            <consortium name="EnsemblMetazoa"/>
        </authorList>
    </citation>
    <scope>IDENTIFICATION</scope>
    <source>
        <strain evidence="3">05x7-T-G4-1.051#20</strain>
    </source>
</reference>
<evidence type="ECO:0008006" key="5">
    <source>
        <dbReference type="Google" id="ProtNLM"/>
    </source>
</evidence>
<sequence>MAAPIEEADSNTEKRESEVLDVLSSAFDPLRALYSRRVQLPCPDILPLNNIAEYDSYSKGESVRQRREQERQVDSKQQKSTHEKNVSSSSQKENRPKDGSLPRDIVNVGDVSGSGADLVTDKSDGKRKLHRNRRTVLTRMEGYVRGPLSVLQRCVTERLLIQVWIRSAVDLRGMCKGYLVAFDKHFNLAMIDVDELYRCPIAKEAQLRKDNKREKRRLKQLREKMALLSVVEPLVTPPEASSVTESETQRVAFKDAISSDTRLQGPQKADSVALAPVNTKSLNQPIKDTTSKSQLEFNSGSEGTKQVSSIEDPSSGQVNSVEQNPNVEQIPSCEQSHSLPNAKDKNSSSDKVPVPISSIEEPPPPSLNSSNPFIERHVNQLFIRGDNVVSVMILE</sequence>
<evidence type="ECO:0000256" key="2">
    <source>
        <dbReference type="SAM" id="MobiDB-lite"/>
    </source>
</evidence>
<dbReference type="GO" id="GO:0005683">
    <property type="term" value="C:U7 snRNP"/>
    <property type="evidence" value="ECO:0007669"/>
    <property type="project" value="TreeGrafter"/>
</dbReference>
<evidence type="ECO:0000256" key="1">
    <source>
        <dbReference type="SAM" id="Coils"/>
    </source>
</evidence>
<dbReference type="OMA" id="IQVWIRS"/>
<name>A0A8W8HRN3_MAGGI</name>
<dbReference type="AlphaFoldDB" id="A0A8W8HRN3"/>
<proteinExistence type="predicted"/>
<evidence type="ECO:0000313" key="3">
    <source>
        <dbReference type="EnsemblMetazoa" id="G1077.2:cds"/>
    </source>
</evidence>
<feature type="region of interest" description="Disordered" evidence="2">
    <location>
        <begin position="58"/>
        <end position="128"/>
    </location>
</feature>
<accession>A0A8W8HRN3</accession>
<feature type="coiled-coil region" evidence="1">
    <location>
        <begin position="204"/>
        <end position="231"/>
    </location>
</feature>
<dbReference type="Proteomes" id="UP000005408">
    <property type="component" value="Unassembled WGS sequence"/>
</dbReference>
<evidence type="ECO:0000313" key="4">
    <source>
        <dbReference type="Proteomes" id="UP000005408"/>
    </source>
</evidence>
<feature type="compositionally biased region" description="Basic and acidic residues" evidence="2">
    <location>
        <begin position="92"/>
        <end position="101"/>
    </location>
</feature>
<feature type="region of interest" description="Disordered" evidence="2">
    <location>
        <begin position="257"/>
        <end position="276"/>
    </location>
</feature>
<dbReference type="EnsemblMetazoa" id="G1077.2">
    <property type="protein sequence ID" value="G1077.2:cds"/>
    <property type="gene ID" value="G1077"/>
</dbReference>
<feature type="compositionally biased region" description="Basic and acidic residues" evidence="2">
    <location>
        <begin position="58"/>
        <end position="85"/>
    </location>
</feature>
<dbReference type="InterPro" id="IPR039267">
    <property type="entry name" value="Lsm11"/>
</dbReference>
<dbReference type="SUPFAM" id="SSF50182">
    <property type="entry name" value="Sm-like ribonucleoproteins"/>
    <property type="match status" value="1"/>
</dbReference>